<comment type="caution">
    <text evidence="7">The sequence shown here is derived from an EMBL/GenBank/DDBJ whole genome shotgun (WGS) entry which is preliminary data.</text>
</comment>
<evidence type="ECO:0000259" key="6">
    <source>
        <dbReference type="Pfam" id="PF00266"/>
    </source>
</evidence>
<dbReference type="InterPro" id="IPR015421">
    <property type="entry name" value="PyrdxlP-dep_Trfase_major"/>
</dbReference>
<evidence type="ECO:0000256" key="1">
    <source>
        <dbReference type="ARBA" id="ARBA00001933"/>
    </source>
</evidence>
<dbReference type="Proteomes" id="UP001501690">
    <property type="component" value="Unassembled WGS sequence"/>
</dbReference>
<name>A0ABP4THF8_9MICO</name>
<comment type="similarity">
    <text evidence="3">Belongs to the class-V pyridoxal-phosphate-dependent aminotransferase family.</text>
</comment>
<dbReference type="RefSeq" id="WP_344067795.1">
    <property type="nucleotide sequence ID" value="NZ_BAAAPL010000001.1"/>
</dbReference>
<evidence type="ECO:0000313" key="8">
    <source>
        <dbReference type="Proteomes" id="UP001501690"/>
    </source>
</evidence>
<dbReference type="GO" id="GO:0008483">
    <property type="term" value="F:transaminase activity"/>
    <property type="evidence" value="ECO:0007669"/>
    <property type="project" value="UniProtKB-KW"/>
</dbReference>
<keyword evidence="7" id="KW-0032">Aminotransferase</keyword>
<proteinExistence type="inferred from homology"/>
<evidence type="ECO:0000256" key="2">
    <source>
        <dbReference type="ARBA" id="ARBA00022898"/>
    </source>
</evidence>
<feature type="domain" description="Aminotransferase class V" evidence="6">
    <location>
        <begin position="37"/>
        <end position="400"/>
    </location>
</feature>
<comment type="cofactor">
    <cofactor evidence="1 4">
        <name>pyridoxal 5'-phosphate</name>
        <dbReference type="ChEBI" id="CHEBI:597326"/>
    </cofactor>
</comment>
<evidence type="ECO:0000313" key="7">
    <source>
        <dbReference type="EMBL" id="GAA1687878.1"/>
    </source>
</evidence>
<dbReference type="Gene3D" id="3.90.1150.10">
    <property type="entry name" value="Aspartate Aminotransferase, domain 1"/>
    <property type="match status" value="1"/>
</dbReference>
<evidence type="ECO:0000256" key="5">
    <source>
        <dbReference type="SAM" id="MobiDB-lite"/>
    </source>
</evidence>
<dbReference type="PANTHER" id="PTHR43586">
    <property type="entry name" value="CYSTEINE DESULFURASE"/>
    <property type="match status" value="1"/>
</dbReference>
<keyword evidence="7" id="KW-0808">Transferase</keyword>
<evidence type="ECO:0000256" key="3">
    <source>
        <dbReference type="RuleBase" id="RU004075"/>
    </source>
</evidence>
<dbReference type="EMBL" id="BAAAPL010000001">
    <property type="protein sequence ID" value="GAA1687878.1"/>
    <property type="molecule type" value="Genomic_DNA"/>
</dbReference>
<dbReference type="InterPro" id="IPR020578">
    <property type="entry name" value="Aminotrans_V_PyrdxlP_BS"/>
</dbReference>
<protein>
    <submittedName>
        <fullName evidence="7">Aminotransferase class V-fold PLP-dependent enzyme</fullName>
    </submittedName>
</protein>
<keyword evidence="2" id="KW-0663">Pyridoxal phosphate</keyword>
<dbReference type="PROSITE" id="PS00595">
    <property type="entry name" value="AA_TRANSFER_CLASS_5"/>
    <property type="match status" value="1"/>
</dbReference>
<feature type="region of interest" description="Disordered" evidence="5">
    <location>
        <begin position="1"/>
        <end position="30"/>
    </location>
</feature>
<evidence type="ECO:0000256" key="4">
    <source>
        <dbReference type="RuleBase" id="RU004504"/>
    </source>
</evidence>
<reference evidence="8" key="1">
    <citation type="journal article" date="2019" name="Int. J. Syst. Evol. Microbiol.">
        <title>The Global Catalogue of Microorganisms (GCM) 10K type strain sequencing project: providing services to taxonomists for standard genome sequencing and annotation.</title>
        <authorList>
            <consortium name="The Broad Institute Genomics Platform"/>
            <consortium name="The Broad Institute Genome Sequencing Center for Infectious Disease"/>
            <person name="Wu L."/>
            <person name="Ma J."/>
        </authorList>
    </citation>
    <scope>NUCLEOTIDE SEQUENCE [LARGE SCALE GENOMIC DNA]</scope>
    <source>
        <strain evidence="8">JCM 15577</strain>
    </source>
</reference>
<sequence>MSSRPTTDTPPAVSRPHAVDTLSERRATEGAAKAHHFNAAGAALPTRATVEAVVSHLRREEEVGGYEAAASARDRVEAVYDSAAALIGARREEIAMFDSATTGLRVLVDALRIAPGSRILVSRSTYVSHALHLMSIARERGISLEILPVDGSRCVDLESLESLLAGGPPAIVSVAHIPTSSGIVEPAAQIGALVATHGGTFLLDATQSVGHLRTNVVDIGCDVLVTTGRKFLRGPRGTGFAYVKSDLVERLTPTAPDVRGSHWYAPLDWELDASARRFESWEASIAGRLGLGNALDEARARGVAPAEDWFVAQGDLLRRSLAEIPGTTVTDPGNPRSALVTFVIDGVAPADAVTALAERSVRVVSVPASHGQWDIGDRGVPSVVRASPHVYNDEADVAALLSAVAAVAGGGAA</sequence>
<gene>
    <name evidence="7" type="ORF">GCM10009808_01080</name>
</gene>
<dbReference type="InterPro" id="IPR015424">
    <property type="entry name" value="PyrdxlP-dep_Trfase"/>
</dbReference>
<accession>A0ABP4THF8</accession>
<dbReference type="PANTHER" id="PTHR43586:SF24">
    <property type="entry name" value="BLR4730 PROTEIN"/>
    <property type="match status" value="1"/>
</dbReference>
<keyword evidence="8" id="KW-1185">Reference proteome</keyword>
<organism evidence="7 8">
    <name type="scientific">Microbacterium sediminicola</name>
    <dbReference type="NCBI Taxonomy" id="415210"/>
    <lineage>
        <taxon>Bacteria</taxon>
        <taxon>Bacillati</taxon>
        <taxon>Actinomycetota</taxon>
        <taxon>Actinomycetes</taxon>
        <taxon>Micrococcales</taxon>
        <taxon>Microbacteriaceae</taxon>
        <taxon>Microbacterium</taxon>
    </lineage>
</organism>
<dbReference type="InterPro" id="IPR000192">
    <property type="entry name" value="Aminotrans_V_dom"/>
</dbReference>
<dbReference type="Pfam" id="PF00266">
    <property type="entry name" value="Aminotran_5"/>
    <property type="match status" value="1"/>
</dbReference>
<dbReference type="InterPro" id="IPR015422">
    <property type="entry name" value="PyrdxlP-dep_Trfase_small"/>
</dbReference>
<dbReference type="Gene3D" id="3.40.640.10">
    <property type="entry name" value="Type I PLP-dependent aspartate aminotransferase-like (Major domain)"/>
    <property type="match status" value="1"/>
</dbReference>
<dbReference type="SUPFAM" id="SSF53383">
    <property type="entry name" value="PLP-dependent transferases"/>
    <property type="match status" value="1"/>
</dbReference>